<name>A0A138ZZW5_GONPJ</name>
<feature type="compositionally biased region" description="Acidic residues" evidence="8">
    <location>
        <begin position="310"/>
        <end position="320"/>
    </location>
</feature>
<dbReference type="Gene3D" id="2.70.130.10">
    <property type="entry name" value="Mannose-6-phosphate receptor binding domain"/>
    <property type="match status" value="1"/>
</dbReference>
<dbReference type="GO" id="GO:0030246">
    <property type="term" value="F:carbohydrate binding"/>
    <property type="evidence" value="ECO:0007669"/>
    <property type="project" value="UniProtKB-KW"/>
</dbReference>
<evidence type="ECO:0000256" key="2">
    <source>
        <dbReference type="ARBA" id="ARBA00009918"/>
    </source>
</evidence>
<dbReference type="InterPro" id="IPR044865">
    <property type="entry name" value="MRH_dom"/>
</dbReference>
<dbReference type="PROSITE" id="PS51914">
    <property type="entry name" value="MRH"/>
    <property type="match status" value="1"/>
</dbReference>
<evidence type="ECO:0000256" key="5">
    <source>
        <dbReference type="ARBA" id="ARBA00022734"/>
    </source>
</evidence>
<evidence type="ECO:0000313" key="11">
    <source>
        <dbReference type="Proteomes" id="UP000070544"/>
    </source>
</evidence>
<feature type="domain" description="MRH" evidence="9">
    <location>
        <begin position="15"/>
        <end position="160"/>
    </location>
</feature>
<keyword evidence="11" id="KW-1185">Reference proteome</keyword>
<evidence type="ECO:0000313" key="10">
    <source>
        <dbReference type="EMBL" id="KXS10012.1"/>
    </source>
</evidence>
<dbReference type="InterPro" id="IPR009011">
    <property type="entry name" value="Man6P_isomerase_rcpt-bd_dom_sf"/>
</dbReference>
<dbReference type="OrthoDB" id="448954at2759"/>
<keyword evidence="7" id="KW-1015">Disulfide bond</keyword>
<accession>A0A138ZZW5</accession>
<evidence type="ECO:0000256" key="4">
    <source>
        <dbReference type="ARBA" id="ARBA00022729"/>
    </source>
</evidence>
<dbReference type="InterPro" id="IPR045149">
    <property type="entry name" value="OS-9-like"/>
</dbReference>
<feature type="compositionally biased region" description="Basic and acidic residues" evidence="8">
    <location>
        <begin position="244"/>
        <end position="261"/>
    </location>
</feature>
<sequence length="368" mass="40653">MEVREALSAVLDMKKKCLQYGQGWFTYEYCHLSHVRQYHKPDLPSVDGAAEFYLGIDQASTVAEKLRRKKLLDGGRSLKKSELRSTAVAEVKVGGDGRKYLSIWYGDGTECDLTGKPRVVEVQFQCPARPHDPPDHITLIQEVSTCSYLLVIHTTRLCHLAPFNPVENSRVESISCAMVVSDGYYELVQAGGGWSDGKSASEIGEGDHAQTAEEGARQGRLTAAESSELFPHLFPTVNRIGSRHKSDWREAEEAKRHRESEPEADDEPAGDGSGLREVKIRGAEPGKRLTLEDVMKIVADQLGVHLGNDNEGDDDAEDSEDAKYVKVEDAEGRDILVRVFNGDGAGEHETMEEGRREKGKKGKKKGDS</sequence>
<evidence type="ECO:0000256" key="8">
    <source>
        <dbReference type="SAM" id="MobiDB-lite"/>
    </source>
</evidence>
<dbReference type="Proteomes" id="UP000070544">
    <property type="component" value="Unassembled WGS sequence"/>
</dbReference>
<reference evidence="10 11" key="1">
    <citation type="journal article" date="2015" name="Genome Biol. Evol.">
        <title>Phylogenomic analyses indicate that early fungi evolved digesting cell walls of algal ancestors of land plants.</title>
        <authorList>
            <person name="Chang Y."/>
            <person name="Wang S."/>
            <person name="Sekimoto S."/>
            <person name="Aerts A.L."/>
            <person name="Choi C."/>
            <person name="Clum A."/>
            <person name="LaButti K.M."/>
            <person name="Lindquist E.A."/>
            <person name="Yee Ngan C."/>
            <person name="Ohm R.A."/>
            <person name="Salamov A.A."/>
            <person name="Grigoriev I.V."/>
            <person name="Spatafora J.W."/>
            <person name="Berbee M.L."/>
        </authorList>
    </citation>
    <scope>NUCLEOTIDE SEQUENCE [LARGE SCALE GENOMIC DNA]</scope>
    <source>
        <strain evidence="10 11">JEL478</strain>
    </source>
</reference>
<feature type="region of interest" description="Disordered" evidence="8">
    <location>
        <begin position="241"/>
        <end position="281"/>
    </location>
</feature>
<dbReference type="EMBL" id="KQ965839">
    <property type="protein sequence ID" value="KXS10012.1"/>
    <property type="molecule type" value="Genomic_DNA"/>
</dbReference>
<evidence type="ECO:0000256" key="1">
    <source>
        <dbReference type="ARBA" id="ARBA00004367"/>
    </source>
</evidence>
<evidence type="ECO:0000256" key="3">
    <source>
        <dbReference type="ARBA" id="ARBA00018727"/>
    </source>
</evidence>
<keyword evidence="5" id="KW-0430">Lectin</keyword>
<dbReference type="GO" id="GO:0030968">
    <property type="term" value="P:endoplasmic reticulum unfolded protein response"/>
    <property type="evidence" value="ECO:0007669"/>
    <property type="project" value="InterPro"/>
</dbReference>
<dbReference type="STRING" id="1344416.A0A138ZZW5"/>
<feature type="compositionally biased region" description="Basic and acidic residues" evidence="8">
    <location>
        <begin position="205"/>
        <end position="217"/>
    </location>
</feature>
<comment type="subcellular location">
    <subcellularLocation>
        <location evidence="1">Endoplasmic reticulum membrane</location>
        <topology evidence="1">Peripheral membrane protein</topology>
        <orientation evidence="1">Lumenal side</orientation>
    </subcellularLocation>
</comment>
<feature type="compositionally biased region" description="Basic and acidic residues" evidence="8">
    <location>
        <begin position="345"/>
        <end position="356"/>
    </location>
</feature>
<dbReference type="PANTHER" id="PTHR15414:SF0">
    <property type="entry name" value="ENDOPLASMIC RETICULUM LECTIN 1"/>
    <property type="match status" value="1"/>
</dbReference>
<protein>
    <recommendedName>
        <fullName evidence="3">Protein OS-9 homolog</fullName>
    </recommendedName>
</protein>
<feature type="region of interest" description="Disordered" evidence="8">
    <location>
        <begin position="195"/>
        <end position="219"/>
    </location>
</feature>
<evidence type="ECO:0000256" key="6">
    <source>
        <dbReference type="ARBA" id="ARBA00022824"/>
    </source>
</evidence>
<feature type="region of interest" description="Disordered" evidence="8">
    <location>
        <begin position="339"/>
        <end position="368"/>
    </location>
</feature>
<dbReference type="GO" id="GO:0005788">
    <property type="term" value="C:endoplasmic reticulum lumen"/>
    <property type="evidence" value="ECO:0007669"/>
    <property type="project" value="TreeGrafter"/>
</dbReference>
<dbReference type="SUPFAM" id="SSF50911">
    <property type="entry name" value="Mannose 6-phosphate receptor domain"/>
    <property type="match status" value="1"/>
</dbReference>
<gene>
    <name evidence="10" type="ORF">M427DRAFT_63066</name>
</gene>
<comment type="similarity">
    <text evidence="2">Belongs to the OS-9 family.</text>
</comment>
<dbReference type="AlphaFoldDB" id="A0A138ZZW5"/>
<dbReference type="GO" id="GO:0005789">
    <property type="term" value="C:endoplasmic reticulum membrane"/>
    <property type="evidence" value="ECO:0007669"/>
    <property type="project" value="UniProtKB-SubCell"/>
</dbReference>
<dbReference type="Pfam" id="PF07915">
    <property type="entry name" value="PRKCSH"/>
    <property type="match status" value="1"/>
</dbReference>
<feature type="region of interest" description="Disordered" evidence="8">
    <location>
        <begin position="305"/>
        <end position="324"/>
    </location>
</feature>
<evidence type="ECO:0000259" key="9">
    <source>
        <dbReference type="PROSITE" id="PS51914"/>
    </source>
</evidence>
<dbReference type="InterPro" id="IPR012913">
    <property type="entry name" value="OS9-like_dom"/>
</dbReference>
<feature type="compositionally biased region" description="Basic residues" evidence="8">
    <location>
        <begin position="357"/>
        <end position="368"/>
    </location>
</feature>
<proteinExistence type="inferred from homology"/>
<organism evidence="10 11">
    <name type="scientific">Gonapodya prolifera (strain JEL478)</name>
    <name type="common">Monoblepharis prolifera</name>
    <dbReference type="NCBI Taxonomy" id="1344416"/>
    <lineage>
        <taxon>Eukaryota</taxon>
        <taxon>Fungi</taxon>
        <taxon>Fungi incertae sedis</taxon>
        <taxon>Chytridiomycota</taxon>
        <taxon>Chytridiomycota incertae sedis</taxon>
        <taxon>Monoblepharidomycetes</taxon>
        <taxon>Monoblepharidales</taxon>
        <taxon>Gonapodyaceae</taxon>
        <taxon>Gonapodya</taxon>
    </lineage>
</organism>
<dbReference type="GO" id="GO:0030970">
    <property type="term" value="P:retrograde protein transport, ER to cytosol"/>
    <property type="evidence" value="ECO:0007669"/>
    <property type="project" value="TreeGrafter"/>
</dbReference>
<keyword evidence="4" id="KW-0732">Signal</keyword>
<keyword evidence="6" id="KW-0256">Endoplasmic reticulum</keyword>
<dbReference type="PANTHER" id="PTHR15414">
    <property type="entry name" value="OS-9-RELATED"/>
    <property type="match status" value="1"/>
</dbReference>
<evidence type="ECO:0000256" key="7">
    <source>
        <dbReference type="ARBA" id="ARBA00023157"/>
    </source>
</evidence>